<feature type="domain" description="SGNH hydrolase-type esterase" evidence="1">
    <location>
        <begin position="182"/>
        <end position="353"/>
    </location>
</feature>
<proteinExistence type="predicted"/>
<dbReference type="Pfam" id="PF14607">
    <property type="entry name" value="GxDLY"/>
    <property type="match status" value="1"/>
</dbReference>
<keyword evidence="4" id="KW-1185">Reference proteome</keyword>
<evidence type="ECO:0000313" key="4">
    <source>
        <dbReference type="Proteomes" id="UP001199795"/>
    </source>
</evidence>
<dbReference type="GO" id="GO:0016788">
    <property type="term" value="F:hydrolase activity, acting on ester bonds"/>
    <property type="evidence" value="ECO:0007669"/>
    <property type="project" value="UniProtKB-ARBA"/>
</dbReference>
<dbReference type="Gene3D" id="3.40.50.1110">
    <property type="entry name" value="SGNH hydrolase"/>
    <property type="match status" value="1"/>
</dbReference>
<reference evidence="3" key="1">
    <citation type="submission" date="2022-01" db="EMBL/GenBank/DDBJ databases">
        <title>Draft genome sequence of Sabulilitoribacter arenilitoris KCTC 52401.</title>
        <authorList>
            <person name="Oh J.-S."/>
        </authorList>
    </citation>
    <scope>NUCLEOTIDE SEQUENCE</scope>
    <source>
        <strain evidence="3">HMF6543</strain>
    </source>
</reference>
<dbReference type="InterPro" id="IPR013830">
    <property type="entry name" value="SGNH_hydro"/>
</dbReference>
<dbReference type="Gene3D" id="2.60.120.260">
    <property type="entry name" value="Galactose-binding domain-like"/>
    <property type="match status" value="1"/>
</dbReference>
<dbReference type="CDD" id="cd01844">
    <property type="entry name" value="SGNH_hydrolase_like_6"/>
    <property type="match status" value="1"/>
</dbReference>
<name>A0AAE3EQG2_9FLAO</name>
<organism evidence="3 4">
    <name type="scientific">Wocania arenilitoris</name>
    <dbReference type="NCBI Taxonomy" id="2044858"/>
    <lineage>
        <taxon>Bacteria</taxon>
        <taxon>Pseudomonadati</taxon>
        <taxon>Bacteroidota</taxon>
        <taxon>Flavobacteriia</taxon>
        <taxon>Flavobacteriales</taxon>
        <taxon>Flavobacteriaceae</taxon>
        <taxon>Wocania</taxon>
    </lineage>
</organism>
<dbReference type="RefSeq" id="WP_237240446.1">
    <property type="nucleotide sequence ID" value="NZ_JAKKDU010000014.1"/>
</dbReference>
<protein>
    <submittedName>
        <fullName evidence="3">SGNH/GDSL hydrolase family protein</fullName>
    </submittedName>
</protein>
<dbReference type="Pfam" id="PF14606">
    <property type="entry name" value="Lipase_GDSL_3"/>
    <property type="match status" value="1"/>
</dbReference>
<feature type="domain" description="SGNH hydrolase-type esterase N-terminal" evidence="2">
    <location>
        <begin position="39"/>
        <end position="172"/>
    </location>
</feature>
<dbReference type="SUPFAM" id="SSF52266">
    <property type="entry name" value="SGNH hydrolase"/>
    <property type="match status" value="1"/>
</dbReference>
<evidence type="ECO:0000259" key="2">
    <source>
        <dbReference type="Pfam" id="PF14607"/>
    </source>
</evidence>
<dbReference type="Proteomes" id="UP001199795">
    <property type="component" value="Unassembled WGS sequence"/>
</dbReference>
<comment type="caution">
    <text evidence="3">The sequence shown here is derived from an EMBL/GenBank/DDBJ whole genome shotgun (WGS) entry which is preliminary data.</text>
</comment>
<evidence type="ECO:0000259" key="1">
    <source>
        <dbReference type="Pfam" id="PF14606"/>
    </source>
</evidence>
<dbReference type="InterPro" id="IPR036514">
    <property type="entry name" value="SGNH_hydro_sf"/>
</dbReference>
<dbReference type="AlphaFoldDB" id="A0AAE3EQG2"/>
<dbReference type="EMBL" id="JAKKDU010000014">
    <property type="protein sequence ID" value="MCF7569112.1"/>
    <property type="molecule type" value="Genomic_DNA"/>
</dbReference>
<accession>A0AAE3EQG2</accession>
<sequence length="368" mass="42220">MYIIRFQYLLVFLFVSHSFLCLSQDESNIVYYGKDYFILEGTEIDESLKENPYDRLPLSYKNVVRKPVWELSKNSSGMSIRFFSNSTSIHAKWTLLNDLSMNHMADTGVKGIDLYFNNNGTWQYLNTARPNGKENVFELMNSMSPKMREYKMFLPLYDGVKSLEVGIDCNSVIKKPKKNTSKSIVFYGTSITQGCCASRPGMAHTNIISRKLNIDCINFGFSGNGRMEEPINELISESNPLFYVIECLPNMKEEEVATKAIPLVNTIRKKHPETPIIFVENFIYETVALNEKKAVEINVKNKALKDQYTKLIDNNVKNVFYISAEKATGIDHEGTVDGVHFTDLGFIRYANFLIDRFEKLDLLPKQSR</sequence>
<evidence type="ECO:0000313" key="3">
    <source>
        <dbReference type="EMBL" id="MCF7569112.1"/>
    </source>
</evidence>
<keyword evidence="3" id="KW-0378">Hydrolase</keyword>
<dbReference type="InterPro" id="IPR032740">
    <property type="entry name" value="GxDLY"/>
</dbReference>
<gene>
    <name evidence="3" type="ORF">L3X37_12160</name>
</gene>